<feature type="region of interest" description="Disordered" evidence="4">
    <location>
        <begin position="592"/>
        <end position="650"/>
    </location>
</feature>
<evidence type="ECO:0000256" key="3">
    <source>
        <dbReference type="SAM" id="Coils"/>
    </source>
</evidence>
<dbReference type="GeneID" id="136804259"/>
<feature type="compositionally biased region" description="Basic residues" evidence="4">
    <location>
        <begin position="160"/>
        <end position="170"/>
    </location>
</feature>
<dbReference type="EnsemblMetazoa" id="CLYHEMT018836.1">
    <property type="protein sequence ID" value="CLYHEMP018836.1"/>
    <property type="gene ID" value="CLYHEMG018836"/>
</dbReference>
<dbReference type="GO" id="GO:0005856">
    <property type="term" value="C:cytoskeleton"/>
    <property type="evidence" value="ECO:0007669"/>
    <property type="project" value="UniProtKB-ARBA"/>
</dbReference>
<feature type="compositionally biased region" description="Acidic residues" evidence="4">
    <location>
        <begin position="834"/>
        <end position="843"/>
    </location>
</feature>
<evidence type="ECO:0000313" key="5">
    <source>
        <dbReference type="EnsemblMetazoa" id="CLYHEMP018836.1"/>
    </source>
</evidence>
<dbReference type="Proteomes" id="UP000594262">
    <property type="component" value="Unplaced"/>
</dbReference>
<feature type="compositionally biased region" description="Basic and acidic residues" evidence="4">
    <location>
        <begin position="641"/>
        <end position="650"/>
    </location>
</feature>
<feature type="coiled-coil region" evidence="3">
    <location>
        <begin position="654"/>
        <end position="684"/>
    </location>
</feature>
<evidence type="ECO:0000313" key="6">
    <source>
        <dbReference type="Proteomes" id="UP000594262"/>
    </source>
</evidence>
<sequence length="843" mass="98233">MSSSHFISNFRNSCVIQPRSPSTRLPTTVLERDSLDFANRISSGIGRKTNPSTENVLNSYEATSSVLDQCKSPTGENSRNRLHQKSPTELKNLINDDDKFFSHLQALKKENKKTLNSLEKLYNMSIESNEDQTNTGRYIMNDEKVHSILARTKKHQESTKRRKPGTKQRSTHKDKSTDEKDELIDFEDQVLVDRLEKSFQDCREKFQRRASPPGTASAEENHQSLSQSDEELGVDIERIKQQKMDYYGKGSEGDEDEISSQSSEERDEDLDEQLRVTAPESHVNILPDKHERKSFRGRSSSFDVIAGMWENFSVDEYAPYTKRDKDADKKWSPSITIPEPFQMTIRDEIKARRKSKRIEQIEQEYFRKRLLEDMELQKRIRPTPVPPTTFLPLYDEHREKEEKRREYIRDLSKQILKSTEKPFSFVKREEVKHEMRKVHTSVAEMKKEKKMKEKQKFTANPYPEKLFGLTWADKLAEQDEYRKIKIKMRAQETLAQSSLPLSMKTRSHSAKYYGSREGTKRVKEDLKKRKQKFQPEIHHDIPDFEDLQNKFEEELHKRRSAKNRTICEPFDLQTGKIPERRSKFLNSVCKSNTSCNTSSGYSPKFERTGRSQSRNNLSTTGNRSRSLSWSRTQQQTPPEVSHTETSKLRHERLRKSLEKTKQEELQLAVKLKKKQQELNELRKSVTLKAKAQDPSRNRKKETKEKLKIFKMADHDRRKEYETYLQDVNEKLKDRPLLFERESQTNARSKAHKRYEEILREAGIDGGTLDSFLQGETTSGGMISTGEDNGVTDSEGEMDTVSNDGSYVGGDDSRRTESRLSDDESVDDEGAREYSEDEFEEDAD</sequence>
<accession>A0A7M5X8E7</accession>
<dbReference type="GO" id="GO:0005929">
    <property type="term" value="C:cilium"/>
    <property type="evidence" value="ECO:0007669"/>
    <property type="project" value="TreeGrafter"/>
</dbReference>
<dbReference type="Pfam" id="PF10595">
    <property type="entry name" value="FAM161A_B"/>
    <property type="match status" value="1"/>
</dbReference>
<comment type="similarity">
    <text evidence="1">Belongs to the FAM161 family.</text>
</comment>
<feature type="compositionally biased region" description="Polar residues" evidence="4">
    <location>
        <begin position="610"/>
        <end position="638"/>
    </location>
</feature>
<keyword evidence="6" id="KW-1185">Reference proteome</keyword>
<proteinExistence type="inferred from homology"/>
<dbReference type="RefSeq" id="XP_066917062.1">
    <property type="nucleotide sequence ID" value="XM_067060961.1"/>
</dbReference>
<feature type="region of interest" description="Disordered" evidence="4">
    <location>
        <begin position="151"/>
        <end position="181"/>
    </location>
</feature>
<dbReference type="InterPro" id="IPR051655">
    <property type="entry name" value="FAM161"/>
</dbReference>
<feature type="region of interest" description="Disordered" evidence="4">
    <location>
        <begin position="205"/>
        <end position="233"/>
    </location>
</feature>
<evidence type="ECO:0000256" key="1">
    <source>
        <dbReference type="ARBA" id="ARBA00006663"/>
    </source>
</evidence>
<dbReference type="PANTHER" id="PTHR21501:SF1">
    <property type="entry name" value="PROTEIN FAM-161"/>
    <property type="match status" value="1"/>
</dbReference>
<feature type="compositionally biased region" description="Polar residues" evidence="4">
    <location>
        <begin position="592"/>
        <end position="601"/>
    </location>
</feature>
<feature type="region of interest" description="Disordered" evidence="4">
    <location>
        <begin position="245"/>
        <end position="272"/>
    </location>
</feature>
<evidence type="ECO:0008006" key="7">
    <source>
        <dbReference type="Google" id="ProtNLM"/>
    </source>
</evidence>
<dbReference type="PANTHER" id="PTHR21501">
    <property type="entry name" value="PROTEIN FAM-161"/>
    <property type="match status" value="1"/>
</dbReference>
<feature type="compositionally biased region" description="Basic and acidic residues" evidence="4">
    <location>
        <begin position="810"/>
        <end position="821"/>
    </location>
</feature>
<protein>
    <recommendedName>
        <fullName evidence="7">Protein FAM161A</fullName>
    </recommendedName>
</protein>
<dbReference type="InterPro" id="IPR019579">
    <property type="entry name" value="FAM161A/B"/>
</dbReference>
<reference evidence="5" key="1">
    <citation type="submission" date="2021-01" db="UniProtKB">
        <authorList>
            <consortium name="EnsemblMetazoa"/>
        </authorList>
    </citation>
    <scope>IDENTIFICATION</scope>
</reference>
<keyword evidence="2 3" id="KW-0175">Coiled coil</keyword>
<feature type="region of interest" description="Disordered" evidence="4">
    <location>
        <begin position="764"/>
        <end position="843"/>
    </location>
</feature>
<evidence type="ECO:0000256" key="2">
    <source>
        <dbReference type="ARBA" id="ARBA00023054"/>
    </source>
</evidence>
<dbReference type="AlphaFoldDB" id="A0A7M5X8E7"/>
<name>A0A7M5X8E7_9CNID</name>
<feature type="region of interest" description="Disordered" evidence="4">
    <location>
        <begin position="505"/>
        <end position="532"/>
    </location>
</feature>
<organism evidence="5 6">
    <name type="scientific">Clytia hemisphaerica</name>
    <dbReference type="NCBI Taxonomy" id="252671"/>
    <lineage>
        <taxon>Eukaryota</taxon>
        <taxon>Metazoa</taxon>
        <taxon>Cnidaria</taxon>
        <taxon>Hydrozoa</taxon>
        <taxon>Hydroidolina</taxon>
        <taxon>Leptothecata</taxon>
        <taxon>Obeliida</taxon>
        <taxon>Clytiidae</taxon>
        <taxon>Clytia</taxon>
    </lineage>
</organism>
<evidence type="ECO:0000256" key="4">
    <source>
        <dbReference type="SAM" id="MobiDB-lite"/>
    </source>
</evidence>
<dbReference type="OrthoDB" id="2150121at2759"/>
<feature type="compositionally biased region" description="Basic and acidic residues" evidence="4">
    <location>
        <begin position="517"/>
        <end position="532"/>
    </location>
</feature>
<dbReference type="GO" id="GO:0044782">
    <property type="term" value="P:cilium organization"/>
    <property type="evidence" value="ECO:0007669"/>
    <property type="project" value="TreeGrafter"/>
</dbReference>